<reference evidence="9 10" key="1">
    <citation type="submission" date="2018-12" db="EMBL/GenBank/DDBJ databases">
        <title>The complete genome of the methanogenic archaea of the candidate phylum Verstraetearchaeota, obtained from the metagenome of underground thermal water.</title>
        <authorList>
            <person name="Kadnikov V.V."/>
            <person name="Mardanov A.V."/>
            <person name="Beletsky A.V."/>
            <person name="Karnachuk O.V."/>
            <person name="Ravin N.V."/>
        </authorList>
    </citation>
    <scope>NUCLEOTIDE SEQUENCE [LARGE SCALE GENOMIC DNA]</scope>
    <source>
        <strain evidence="9">Ch88</strain>
    </source>
</reference>
<evidence type="ECO:0000256" key="7">
    <source>
        <dbReference type="ARBA" id="ARBA00023211"/>
    </source>
</evidence>
<dbReference type="InterPro" id="IPR022929">
    <property type="entry name" value="Put_MntP"/>
</dbReference>
<dbReference type="Proteomes" id="UP000288215">
    <property type="component" value="Unassembled WGS sequence"/>
</dbReference>
<evidence type="ECO:0000256" key="1">
    <source>
        <dbReference type="ARBA" id="ARBA00022448"/>
    </source>
</evidence>
<proteinExistence type="inferred from homology"/>
<keyword evidence="4 8" id="KW-1133">Transmembrane helix</keyword>
<evidence type="ECO:0000313" key="10">
    <source>
        <dbReference type="Proteomes" id="UP000288215"/>
    </source>
</evidence>
<organism evidence="9 10">
    <name type="scientific">Methanosuratincola subterraneus</name>
    <dbReference type="NCBI Taxonomy" id="2593994"/>
    <lineage>
        <taxon>Archaea</taxon>
        <taxon>Thermoproteota</taxon>
        <taxon>Methanosuratincolia</taxon>
        <taxon>Candidatus Methanomethylicales</taxon>
        <taxon>Candidatus Methanomethylicaceae</taxon>
        <taxon>Candidatus Methanosuratincola (ex Vanwonterghem et al. 2016)</taxon>
    </lineage>
</organism>
<keyword evidence="2 8" id="KW-1003">Cell membrane</keyword>
<comment type="function">
    <text evidence="8">Probably functions as a manganese efflux pump.</text>
</comment>
<comment type="subcellular location">
    <subcellularLocation>
        <location evidence="8">Cell membrane</location>
        <topology evidence="8">Multi-pass membrane protein</topology>
    </subcellularLocation>
</comment>
<evidence type="ECO:0000256" key="8">
    <source>
        <dbReference type="HAMAP-Rule" id="MF_01521"/>
    </source>
</evidence>
<comment type="caution">
    <text evidence="9">The sequence shown here is derived from an EMBL/GenBank/DDBJ whole genome shotgun (WGS) entry which is preliminary data.</text>
</comment>
<evidence type="ECO:0000256" key="6">
    <source>
        <dbReference type="ARBA" id="ARBA00023136"/>
    </source>
</evidence>
<name>A0A444L9Y2_METS7</name>
<feature type="transmembrane region" description="Helical" evidence="8">
    <location>
        <begin position="71"/>
        <end position="90"/>
    </location>
</feature>
<protein>
    <recommendedName>
        <fullName evidence="8">Putative manganese efflux pump MntP</fullName>
    </recommendedName>
</protein>
<feature type="transmembrane region" description="Helical" evidence="8">
    <location>
        <begin position="131"/>
        <end position="152"/>
    </location>
</feature>
<feature type="transmembrane region" description="Helical" evidence="8">
    <location>
        <begin position="102"/>
        <end position="124"/>
    </location>
</feature>
<dbReference type="PANTHER" id="PTHR35529">
    <property type="entry name" value="MANGANESE EFFLUX PUMP MNTP-RELATED"/>
    <property type="match status" value="1"/>
</dbReference>
<dbReference type="PANTHER" id="PTHR35529:SF1">
    <property type="entry name" value="MANGANESE EFFLUX PUMP MNTP-RELATED"/>
    <property type="match status" value="1"/>
</dbReference>
<keyword evidence="3 8" id="KW-0812">Transmembrane</keyword>
<evidence type="ECO:0000256" key="2">
    <source>
        <dbReference type="ARBA" id="ARBA00022475"/>
    </source>
</evidence>
<dbReference type="GO" id="GO:0005886">
    <property type="term" value="C:plasma membrane"/>
    <property type="evidence" value="ECO:0007669"/>
    <property type="project" value="UniProtKB-SubCell"/>
</dbReference>
<dbReference type="InterPro" id="IPR003810">
    <property type="entry name" value="Mntp/YtaF"/>
</dbReference>
<comment type="similarity">
    <text evidence="8">Belongs to the MntP (TC 9.B.29) family.</text>
</comment>
<keyword evidence="7 8" id="KW-0464">Manganese</keyword>
<dbReference type="Pfam" id="PF02659">
    <property type="entry name" value="Mntp"/>
    <property type="match status" value="1"/>
</dbReference>
<keyword evidence="1 8" id="KW-0813">Transport</keyword>
<gene>
    <name evidence="8" type="primary">mntP</name>
    <name evidence="9" type="ORF">Metus_0345</name>
</gene>
<feature type="transmembrane region" description="Helical" evidence="8">
    <location>
        <begin position="164"/>
        <end position="181"/>
    </location>
</feature>
<evidence type="ECO:0000313" key="9">
    <source>
        <dbReference type="EMBL" id="RWX74320.1"/>
    </source>
</evidence>
<dbReference type="EMBL" id="RXGA01000001">
    <property type="protein sequence ID" value="RWX74320.1"/>
    <property type="molecule type" value="Genomic_DNA"/>
</dbReference>
<keyword evidence="6 8" id="KW-0472">Membrane</keyword>
<sequence>MDLAAILLIAVGLSMDSLAVAVASGMALKEIGAGGSLKIGAFFGLFQAGMPVIGWLGGSAFMWLISGYDHWVAFFLLAFIGGKMVYEAVWDSDEVSGKNPLLIGHLLVISVATSIDALAVGLGFSALGIPILVPAAVIGAVCFAISSTGAYFGNRAGEYLGDRVKAIGGIILISIGLRILLEHLGVIG</sequence>
<feature type="transmembrane region" description="Helical" evidence="8">
    <location>
        <begin position="45"/>
        <end position="64"/>
    </location>
</feature>
<evidence type="ECO:0000256" key="3">
    <source>
        <dbReference type="ARBA" id="ARBA00022692"/>
    </source>
</evidence>
<evidence type="ECO:0000256" key="5">
    <source>
        <dbReference type="ARBA" id="ARBA00023065"/>
    </source>
</evidence>
<dbReference type="AlphaFoldDB" id="A0A444L9Y2"/>
<dbReference type="GO" id="GO:0005384">
    <property type="term" value="F:manganese ion transmembrane transporter activity"/>
    <property type="evidence" value="ECO:0007669"/>
    <property type="project" value="UniProtKB-UniRule"/>
</dbReference>
<accession>A0A444L9Y2</accession>
<dbReference type="HAMAP" id="MF_01521">
    <property type="entry name" value="MntP_pump"/>
    <property type="match status" value="1"/>
</dbReference>
<keyword evidence="5 8" id="KW-0406">Ion transport</keyword>
<evidence type="ECO:0000256" key="4">
    <source>
        <dbReference type="ARBA" id="ARBA00022989"/>
    </source>
</evidence>